<comment type="similarity">
    <text evidence="1">Belongs to the UPF0065 (bug) family.</text>
</comment>
<dbReference type="InterPro" id="IPR042100">
    <property type="entry name" value="Bug_dom1"/>
</dbReference>
<dbReference type="RefSeq" id="WP_150374781.1">
    <property type="nucleotide sequence ID" value="NZ_CP044067.1"/>
</dbReference>
<feature type="signal peptide" evidence="2">
    <location>
        <begin position="1"/>
        <end position="34"/>
    </location>
</feature>
<dbReference type="CDD" id="cd13578">
    <property type="entry name" value="PBP2_Bug27"/>
    <property type="match status" value="1"/>
</dbReference>
<evidence type="ECO:0000256" key="2">
    <source>
        <dbReference type="SAM" id="SignalP"/>
    </source>
</evidence>
<dbReference type="OrthoDB" id="8678477at2"/>
<dbReference type="Gene3D" id="3.40.190.150">
    <property type="entry name" value="Bordetella uptake gene, domain 1"/>
    <property type="match status" value="1"/>
</dbReference>
<organism evidence="3 4">
    <name type="scientific">Cupriavidus pauculus</name>
    <dbReference type="NCBI Taxonomy" id="82633"/>
    <lineage>
        <taxon>Bacteria</taxon>
        <taxon>Pseudomonadati</taxon>
        <taxon>Pseudomonadota</taxon>
        <taxon>Betaproteobacteria</taxon>
        <taxon>Burkholderiales</taxon>
        <taxon>Burkholderiaceae</taxon>
        <taxon>Cupriavidus</taxon>
    </lineage>
</organism>
<evidence type="ECO:0000256" key="1">
    <source>
        <dbReference type="ARBA" id="ARBA00006987"/>
    </source>
</evidence>
<gene>
    <name evidence="3" type="ORF">FOB72_21735</name>
</gene>
<protein>
    <submittedName>
        <fullName evidence="3">Tripartite tricarboxylate transporter substrate binding protein</fullName>
    </submittedName>
</protein>
<keyword evidence="2" id="KW-0732">Signal</keyword>
<sequence>MTTSPSCRKLASIASIASIAWIATAATLAVPALAADGPYPSKPITIIVPYPPGGSNDIFARIVAKEIGEDLKQPVIIDNRPGASGNTGTSMAAKAAPDGYTLVAVSSSMTTNAAVQTKLTYDAVKSFAPVAMVAQGPFIVAVSNQLPAKTPQELIELIRKNPGKYNYASSGPGSVNEFGTELLKAKAGKLQIQHVPYKGMGPAITDLIGNQTQLLISSGPSLLPMVRAGKVRAVGITSAKPSPIAPDLAPMATAVPGYEFELWWGFLAPAGTPAPIVAQLNAAVNRALDKPAIRNAILKEGAEAKPVTPHQFAETIAADVARWKALAKEQNIVAD</sequence>
<name>A0A5P2HCC3_9BURK</name>
<evidence type="ECO:0000313" key="4">
    <source>
        <dbReference type="Proteomes" id="UP000322822"/>
    </source>
</evidence>
<dbReference type="PIRSF" id="PIRSF017082">
    <property type="entry name" value="YflP"/>
    <property type="match status" value="1"/>
</dbReference>
<evidence type="ECO:0000313" key="3">
    <source>
        <dbReference type="EMBL" id="QET04720.1"/>
    </source>
</evidence>
<dbReference type="SUPFAM" id="SSF53850">
    <property type="entry name" value="Periplasmic binding protein-like II"/>
    <property type="match status" value="1"/>
</dbReference>
<dbReference type="Proteomes" id="UP000322822">
    <property type="component" value="Chromosome 2"/>
</dbReference>
<dbReference type="AlphaFoldDB" id="A0A5P2HCC3"/>
<dbReference type="PANTHER" id="PTHR42928:SF5">
    <property type="entry name" value="BLR1237 PROTEIN"/>
    <property type="match status" value="1"/>
</dbReference>
<dbReference type="Gene3D" id="3.40.190.10">
    <property type="entry name" value="Periplasmic binding protein-like II"/>
    <property type="match status" value="1"/>
</dbReference>
<dbReference type="EMBL" id="CP044067">
    <property type="protein sequence ID" value="QET04720.1"/>
    <property type="molecule type" value="Genomic_DNA"/>
</dbReference>
<reference evidence="3 4" key="1">
    <citation type="submission" date="2019-09" db="EMBL/GenBank/DDBJ databases">
        <title>FDA dAtabase for Regulatory Grade micrObial Sequences (FDA-ARGOS): Supporting development and validation of Infectious Disease Dx tests.</title>
        <authorList>
            <person name="Sciortino C."/>
            <person name="Tallon L."/>
            <person name="Sadzewicz L."/>
            <person name="Vavikolanu K."/>
            <person name="Mehta A."/>
            <person name="Aluvathingal J."/>
            <person name="Nadendla S."/>
            <person name="Nandy P."/>
            <person name="Geyer C."/>
            <person name="Yan Y."/>
            <person name="Sichtig H."/>
        </authorList>
    </citation>
    <scope>NUCLEOTIDE SEQUENCE [LARGE SCALE GENOMIC DNA]</scope>
    <source>
        <strain evidence="3 4">FDAARGOS_664</strain>
    </source>
</reference>
<dbReference type="InterPro" id="IPR005064">
    <property type="entry name" value="BUG"/>
</dbReference>
<accession>A0A5P2HCC3</accession>
<dbReference type="Pfam" id="PF03401">
    <property type="entry name" value="TctC"/>
    <property type="match status" value="1"/>
</dbReference>
<proteinExistence type="inferred from homology"/>
<feature type="chain" id="PRO_5024808355" evidence="2">
    <location>
        <begin position="35"/>
        <end position="335"/>
    </location>
</feature>
<dbReference type="PANTHER" id="PTHR42928">
    <property type="entry name" value="TRICARBOXYLATE-BINDING PROTEIN"/>
    <property type="match status" value="1"/>
</dbReference>